<sequence>MDAWKKDGAARWRRQQWASGKISGRLSCSFMCDNAAVSMDNSICPAMEPTEANQISSHLRPGTRVLQFGGALSTLYFAQCAGSWTTIEQDPSECAHLSDLKPPNARVYCFPPQEGTEEGRKSLQGFTSAASVLGGKCSGSCSAKDAECSCVDVVVVDGPEPAECAVNALPYLGEEAVVFVRGWGSKSLGKKEQDRVLEHYALVGEYASEREEGSMVKLKAKKVLFLPGESVRGGDAFKGLPAAGGSGESGAAAAMPPAAASMFSALVAGKFDPSRIAREGATRAPPPIPASMTKTQGGGGAGKAAAIVADALRAPEAAVLGGLPTIVNDLYDMSKKPTTMEGWLKDSVSVDWKKKRRNDIFKARTLEPDKFGPQDSYPCTAKCTNGGAPIETTLCPMMFPPEQKTLLKYLKPTSRVFEWGSGASTIYYSQCVKSWTSIEHDIGWCKQMQRMVPPNTKVECVPIEKEFEESFGSPGTWDGSKKEFKTYVEAAHMLRECPDCNDIIIVDGRARADCALEVLPYLREDTVVFIHDYLPERIGGTDKYGKALSAYDVVEIIKSRPKQEWQMSGGLAILKPKKSVLAHIKSEKD</sequence>
<name>A0A6U2E7I8_HEMAN</name>
<dbReference type="AlphaFoldDB" id="A0A6U2E7I8"/>
<evidence type="ECO:0000313" key="2">
    <source>
        <dbReference type="EMBL" id="CAD8748938.1"/>
    </source>
</evidence>
<proteinExistence type="predicted"/>
<dbReference type="InterPro" id="IPR029063">
    <property type="entry name" value="SAM-dependent_MTases_sf"/>
</dbReference>
<dbReference type="EMBL" id="HBFX01012898">
    <property type="protein sequence ID" value="CAD8953147.1"/>
    <property type="molecule type" value="Transcribed_RNA"/>
</dbReference>
<evidence type="ECO:0000313" key="3">
    <source>
        <dbReference type="EMBL" id="CAD8953147.1"/>
    </source>
</evidence>
<evidence type="ECO:0000256" key="1">
    <source>
        <dbReference type="SAM" id="MobiDB-lite"/>
    </source>
</evidence>
<accession>A0A6U2E7I8</accession>
<gene>
    <name evidence="3" type="ORF">HAND00432_LOCUS7684</name>
    <name evidence="2" type="ORF">HAND1043_LOCUS15435</name>
</gene>
<dbReference type="Gene3D" id="3.40.50.150">
    <property type="entry name" value="Vaccinia Virus protein VP39"/>
    <property type="match status" value="2"/>
</dbReference>
<dbReference type="EMBL" id="HBFK01025159">
    <property type="protein sequence ID" value="CAD8748938.1"/>
    <property type="molecule type" value="Transcribed_RNA"/>
</dbReference>
<reference evidence="2" key="1">
    <citation type="submission" date="2021-01" db="EMBL/GenBank/DDBJ databases">
        <authorList>
            <person name="Corre E."/>
            <person name="Pelletier E."/>
            <person name="Niang G."/>
            <person name="Scheremetjew M."/>
            <person name="Finn R."/>
            <person name="Kale V."/>
            <person name="Holt S."/>
            <person name="Cochrane G."/>
            <person name="Meng A."/>
            <person name="Brown T."/>
            <person name="Cohen L."/>
        </authorList>
    </citation>
    <scope>NUCLEOTIDE SEQUENCE</scope>
    <source>
        <strain evidence="2">CCMP441</strain>
        <strain evidence="3">CCMP644</strain>
    </source>
</reference>
<feature type="region of interest" description="Disordered" evidence="1">
    <location>
        <begin position="279"/>
        <end position="299"/>
    </location>
</feature>
<protein>
    <submittedName>
        <fullName evidence="2">Uncharacterized protein</fullName>
    </submittedName>
</protein>
<organism evidence="2">
    <name type="scientific">Hemiselmis andersenii</name>
    <name type="common">Cryptophyte alga</name>
    <dbReference type="NCBI Taxonomy" id="464988"/>
    <lineage>
        <taxon>Eukaryota</taxon>
        <taxon>Cryptophyceae</taxon>
        <taxon>Cryptomonadales</taxon>
        <taxon>Hemiselmidaceae</taxon>
        <taxon>Hemiselmis</taxon>
    </lineage>
</organism>